<evidence type="ECO:0000259" key="1">
    <source>
        <dbReference type="PROSITE" id="PS51819"/>
    </source>
</evidence>
<dbReference type="PROSITE" id="PS51819">
    <property type="entry name" value="VOC"/>
    <property type="match status" value="1"/>
</dbReference>
<gene>
    <name evidence="2" type="ORF">C7448_103244</name>
</gene>
<dbReference type="AlphaFoldDB" id="A0A3E0I1B6"/>
<keyword evidence="3" id="KW-1185">Reference proteome</keyword>
<dbReference type="InterPro" id="IPR004360">
    <property type="entry name" value="Glyas_Fos-R_dOase_dom"/>
</dbReference>
<dbReference type="InterPro" id="IPR037523">
    <property type="entry name" value="VOC_core"/>
</dbReference>
<protein>
    <submittedName>
        <fullName evidence="2">Putative enzyme related to lactoylglutathione lyase</fullName>
    </submittedName>
</protein>
<feature type="domain" description="VOC" evidence="1">
    <location>
        <begin position="1"/>
        <end position="116"/>
    </location>
</feature>
<dbReference type="EMBL" id="QUNS01000003">
    <property type="protein sequence ID" value="REH52509.1"/>
    <property type="molecule type" value="Genomic_DNA"/>
</dbReference>
<dbReference type="InterPro" id="IPR029068">
    <property type="entry name" value="Glyas_Bleomycin-R_OHBP_Dase"/>
</dbReference>
<reference evidence="2 3" key="1">
    <citation type="submission" date="2018-08" db="EMBL/GenBank/DDBJ databases">
        <title>Genomic Encyclopedia of Type Strains, Phase IV (KMG-IV): sequencing the most valuable type-strain genomes for metagenomic binning, comparative biology and taxonomic classification.</title>
        <authorList>
            <person name="Goeker M."/>
        </authorList>
    </citation>
    <scope>NUCLEOTIDE SEQUENCE [LARGE SCALE GENOMIC DNA]</scope>
    <source>
        <strain evidence="2 3">DSM 18841</strain>
    </source>
</reference>
<keyword evidence="2" id="KW-0456">Lyase</keyword>
<name>A0A3E0I1B6_9FLAO</name>
<dbReference type="Gene3D" id="3.10.180.10">
    <property type="entry name" value="2,3-Dihydroxybiphenyl 1,2-Dioxygenase, domain 1"/>
    <property type="match status" value="1"/>
</dbReference>
<dbReference type="GO" id="GO:0016829">
    <property type="term" value="F:lyase activity"/>
    <property type="evidence" value="ECO:0007669"/>
    <property type="project" value="UniProtKB-KW"/>
</dbReference>
<dbReference type="SUPFAM" id="SSF54593">
    <property type="entry name" value="Glyoxalase/Bleomycin resistance protein/Dihydroxybiphenyl dioxygenase"/>
    <property type="match status" value="1"/>
</dbReference>
<dbReference type="Proteomes" id="UP000256884">
    <property type="component" value="Unassembled WGS sequence"/>
</dbReference>
<evidence type="ECO:0000313" key="2">
    <source>
        <dbReference type="EMBL" id="REH52509.1"/>
    </source>
</evidence>
<sequence>MRRIVPNIYSNNIKESKEFYTDFLGMNLEMDMGWILTFVSRNNETAQISVFRNEENKPLNNSSVFLSIEVTDIDNWYVRAKKQNIEIVYPITNENWGVRRFFIKDPNGVTINLLSHL</sequence>
<dbReference type="Pfam" id="PF00903">
    <property type="entry name" value="Glyoxalase"/>
    <property type="match status" value="1"/>
</dbReference>
<accession>A0A3E0I1B6</accession>
<proteinExistence type="predicted"/>
<evidence type="ECO:0000313" key="3">
    <source>
        <dbReference type="Proteomes" id="UP000256884"/>
    </source>
</evidence>
<comment type="caution">
    <text evidence="2">The sequence shown here is derived from an EMBL/GenBank/DDBJ whole genome shotgun (WGS) entry which is preliminary data.</text>
</comment>
<organism evidence="2 3">
    <name type="scientific">Tenacibaculum gallaicum</name>
    <dbReference type="NCBI Taxonomy" id="561505"/>
    <lineage>
        <taxon>Bacteria</taxon>
        <taxon>Pseudomonadati</taxon>
        <taxon>Bacteroidota</taxon>
        <taxon>Flavobacteriia</taxon>
        <taxon>Flavobacteriales</taxon>
        <taxon>Flavobacteriaceae</taxon>
        <taxon>Tenacibaculum</taxon>
    </lineage>
</organism>
<dbReference type="RefSeq" id="WP_115900854.1">
    <property type="nucleotide sequence ID" value="NZ_QUNS01000003.1"/>
</dbReference>
<dbReference type="OrthoDB" id="66829at2"/>